<evidence type="ECO:0000259" key="10">
    <source>
        <dbReference type="PROSITE" id="PS51160"/>
    </source>
</evidence>
<dbReference type="NCBIfam" id="TIGR00143">
    <property type="entry name" value="hypF"/>
    <property type="match status" value="1"/>
</dbReference>
<protein>
    <recommendedName>
        <fullName evidence="8">Carbamoyltransferase</fullName>
        <ecNumber evidence="8">6.2.-.-</ecNumber>
    </recommendedName>
</protein>
<evidence type="ECO:0000256" key="7">
    <source>
        <dbReference type="ARBA" id="ARBA00048220"/>
    </source>
</evidence>
<comment type="pathway">
    <text evidence="1">Protein modification; [NiFe] hydrogenase maturation.</text>
</comment>
<keyword evidence="13" id="KW-1185">Reference proteome</keyword>
<comment type="similarity">
    <text evidence="2 8">Belongs to the carbamoyltransferase HypF family.</text>
</comment>
<dbReference type="InterPro" id="IPR004421">
    <property type="entry name" value="Carbamoyltransferase_HypF"/>
</dbReference>
<dbReference type="InterPro" id="IPR011125">
    <property type="entry name" value="Znf_HypF"/>
</dbReference>
<evidence type="ECO:0000259" key="11">
    <source>
        <dbReference type="PROSITE" id="PS51163"/>
    </source>
</evidence>
<evidence type="ECO:0000256" key="3">
    <source>
        <dbReference type="ARBA" id="ARBA00022598"/>
    </source>
</evidence>
<evidence type="ECO:0000256" key="4">
    <source>
        <dbReference type="ARBA" id="ARBA00022723"/>
    </source>
</evidence>
<dbReference type="Proteomes" id="UP000019141">
    <property type="component" value="Unassembled WGS sequence"/>
</dbReference>
<keyword evidence="5" id="KW-0863">Zinc-finger</keyword>
<keyword evidence="4" id="KW-0479">Metal-binding</keyword>
<dbReference type="PATRIC" id="fig|1429438.4.peg.4455"/>
<dbReference type="Gene3D" id="3.30.110.120">
    <property type="match status" value="1"/>
</dbReference>
<dbReference type="GO" id="GO:0003998">
    <property type="term" value="F:acylphosphatase activity"/>
    <property type="evidence" value="ECO:0007669"/>
    <property type="project" value="UniProtKB-EC"/>
</dbReference>
<feature type="domain" description="YrdC-like" evidence="11">
    <location>
        <begin position="206"/>
        <end position="394"/>
    </location>
</feature>
<dbReference type="GO" id="GO:0051604">
    <property type="term" value="P:protein maturation"/>
    <property type="evidence" value="ECO:0007669"/>
    <property type="project" value="TreeGrafter"/>
</dbReference>
<dbReference type="PROSITE" id="PS00150">
    <property type="entry name" value="ACYLPHOSPHATASE_1"/>
    <property type="match status" value="1"/>
</dbReference>
<dbReference type="SUPFAM" id="SSF54975">
    <property type="entry name" value="Acylphosphatase/BLUF domain-like"/>
    <property type="match status" value="1"/>
</dbReference>
<dbReference type="Pfam" id="PF00708">
    <property type="entry name" value="Acylphosphatase"/>
    <property type="match status" value="1"/>
</dbReference>
<comment type="caution">
    <text evidence="12">The sequence shown here is derived from an EMBL/GenBank/DDBJ whole genome shotgun (WGS) entry which is preliminary data.</text>
</comment>
<dbReference type="InterPro" id="IPR036046">
    <property type="entry name" value="Acylphosphatase-like_dom_sf"/>
</dbReference>
<dbReference type="EC" id="6.2.-.-" evidence="8"/>
<dbReference type="EMBL" id="AZHW01000679">
    <property type="protein sequence ID" value="ETW97323.1"/>
    <property type="molecule type" value="Genomic_DNA"/>
</dbReference>
<dbReference type="GO" id="GO:0008270">
    <property type="term" value="F:zinc ion binding"/>
    <property type="evidence" value="ECO:0007669"/>
    <property type="project" value="UniProtKB-KW"/>
</dbReference>
<evidence type="ECO:0000256" key="5">
    <source>
        <dbReference type="ARBA" id="ARBA00022771"/>
    </source>
</evidence>
<dbReference type="PANTHER" id="PTHR42959:SF1">
    <property type="entry name" value="CARBAMOYLTRANSFERASE HYPF"/>
    <property type="match status" value="1"/>
</dbReference>
<feature type="active site" evidence="9">
    <location>
        <position position="19"/>
    </location>
</feature>
<dbReference type="Pfam" id="PF07503">
    <property type="entry name" value="zf-HYPF"/>
    <property type="match status" value="2"/>
</dbReference>
<gene>
    <name evidence="12" type="ORF">ETSY1_23130</name>
</gene>
<dbReference type="PROSITE" id="PS51160">
    <property type="entry name" value="ACYLPHOSPHATASE_3"/>
    <property type="match status" value="1"/>
</dbReference>
<dbReference type="InterPro" id="IPR001792">
    <property type="entry name" value="Acylphosphatase-like_dom"/>
</dbReference>
<dbReference type="SUPFAM" id="SSF55821">
    <property type="entry name" value="YrdC/RibB"/>
    <property type="match status" value="1"/>
</dbReference>
<evidence type="ECO:0000256" key="6">
    <source>
        <dbReference type="ARBA" id="ARBA00022833"/>
    </source>
</evidence>
<dbReference type="Pfam" id="PF17788">
    <property type="entry name" value="HypF_C"/>
    <property type="match status" value="1"/>
</dbReference>
<evidence type="ECO:0000313" key="13">
    <source>
        <dbReference type="Proteomes" id="UP000019141"/>
    </source>
</evidence>
<dbReference type="GO" id="GO:0016743">
    <property type="term" value="F:carboxyl- or carbamoyltransferase activity"/>
    <property type="evidence" value="ECO:0007669"/>
    <property type="project" value="UniProtKB-UniRule"/>
</dbReference>
<dbReference type="InterPro" id="IPR017968">
    <property type="entry name" value="Acylphosphatase_CS"/>
</dbReference>
<dbReference type="Pfam" id="PF01300">
    <property type="entry name" value="Sua5_yciO_yrdC"/>
    <property type="match status" value="1"/>
</dbReference>
<dbReference type="InterPro" id="IPR051060">
    <property type="entry name" value="Carbamoyltrans_HypF-like"/>
</dbReference>
<dbReference type="InterPro" id="IPR055128">
    <property type="entry name" value="HypF_C_2"/>
</dbReference>
<dbReference type="FunFam" id="3.30.420.40:FF:000124">
    <property type="entry name" value="Carbamoyltransferase HypF"/>
    <property type="match status" value="1"/>
</dbReference>
<accession>W4LGX5</accession>
<keyword evidence="3" id="KW-0436">Ligase</keyword>
<organism evidence="12 13">
    <name type="scientific">Entotheonella factor</name>
    <dbReference type="NCBI Taxonomy" id="1429438"/>
    <lineage>
        <taxon>Bacteria</taxon>
        <taxon>Pseudomonadati</taxon>
        <taxon>Nitrospinota/Tectimicrobiota group</taxon>
        <taxon>Candidatus Tectimicrobiota</taxon>
        <taxon>Candidatus Entotheonellia</taxon>
        <taxon>Candidatus Entotheonellales</taxon>
        <taxon>Candidatus Entotheonellaceae</taxon>
        <taxon>Candidatus Entotheonella</taxon>
    </lineage>
</organism>
<dbReference type="Gene3D" id="3.90.870.50">
    <property type="match status" value="1"/>
</dbReference>
<dbReference type="PANTHER" id="PTHR42959">
    <property type="entry name" value="CARBAMOYLTRANSFERASE"/>
    <property type="match status" value="1"/>
</dbReference>
<dbReference type="InterPro" id="IPR041440">
    <property type="entry name" value="HypF_C"/>
</dbReference>
<dbReference type="UniPathway" id="UPA00335"/>
<proteinExistence type="inferred from homology"/>
<evidence type="ECO:0000256" key="9">
    <source>
        <dbReference type="PROSITE-ProRule" id="PRU00520"/>
    </source>
</evidence>
<evidence type="ECO:0000256" key="8">
    <source>
        <dbReference type="PIRNR" id="PIRNR006256"/>
    </source>
</evidence>
<keyword evidence="9 12" id="KW-0378">Hydrolase</keyword>
<evidence type="ECO:0000256" key="1">
    <source>
        <dbReference type="ARBA" id="ARBA00004711"/>
    </source>
</evidence>
<dbReference type="PROSITE" id="PS51163">
    <property type="entry name" value="YRDC"/>
    <property type="match status" value="1"/>
</dbReference>
<feature type="domain" description="Acylphosphatase-like" evidence="10">
    <location>
        <begin position="4"/>
        <end position="95"/>
    </location>
</feature>
<comment type="catalytic activity">
    <reaction evidence="9">
        <text>an acyl phosphate + H2O = a carboxylate + phosphate + H(+)</text>
        <dbReference type="Rhea" id="RHEA:14965"/>
        <dbReference type="ChEBI" id="CHEBI:15377"/>
        <dbReference type="ChEBI" id="CHEBI:15378"/>
        <dbReference type="ChEBI" id="CHEBI:29067"/>
        <dbReference type="ChEBI" id="CHEBI:43474"/>
        <dbReference type="ChEBI" id="CHEBI:59918"/>
        <dbReference type="EC" id="3.6.1.7"/>
    </reaction>
</comment>
<dbReference type="Gene3D" id="3.30.420.40">
    <property type="match status" value="1"/>
</dbReference>
<dbReference type="Gene3D" id="3.30.420.360">
    <property type="match status" value="1"/>
</dbReference>
<comment type="catalytic activity">
    <reaction evidence="7">
        <text>C-terminal L-cysteinyl-[HypE protein] + carbamoyl phosphate + ATP + H2O = C-terminal S-carboxamide-L-cysteinyl-[HypE protein] + AMP + phosphate + diphosphate + H(+)</text>
        <dbReference type="Rhea" id="RHEA:55636"/>
        <dbReference type="Rhea" id="RHEA-COMP:14247"/>
        <dbReference type="Rhea" id="RHEA-COMP:14392"/>
        <dbReference type="ChEBI" id="CHEBI:15377"/>
        <dbReference type="ChEBI" id="CHEBI:15378"/>
        <dbReference type="ChEBI" id="CHEBI:30616"/>
        <dbReference type="ChEBI" id="CHEBI:33019"/>
        <dbReference type="ChEBI" id="CHEBI:43474"/>
        <dbReference type="ChEBI" id="CHEBI:58228"/>
        <dbReference type="ChEBI" id="CHEBI:76913"/>
        <dbReference type="ChEBI" id="CHEBI:139126"/>
        <dbReference type="ChEBI" id="CHEBI:456215"/>
    </reaction>
</comment>
<keyword evidence="6" id="KW-0862">Zinc</keyword>
<dbReference type="PIRSF" id="PIRSF006256">
    <property type="entry name" value="CMPcnvr_hdrg_mat"/>
    <property type="match status" value="1"/>
</dbReference>
<feature type="active site" evidence="9">
    <location>
        <position position="37"/>
    </location>
</feature>
<evidence type="ECO:0000256" key="2">
    <source>
        <dbReference type="ARBA" id="ARBA00008097"/>
    </source>
</evidence>
<dbReference type="GO" id="GO:0016874">
    <property type="term" value="F:ligase activity"/>
    <property type="evidence" value="ECO:0007669"/>
    <property type="project" value="UniProtKB-UniRule"/>
</dbReference>
<dbReference type="HOGENOM" id="CLU_009164_0_0_7"/>
<sequence>MKGRRHIRVTGVVQGVGFRPFVYNLATQIGLVGTVQNDAAGVLIEVEGEAGQLALFEQALKENAPPLAVVERVVVEPMPSPIPLDEWPASFEIIASQDCAEHTALIAPDVATCADCLRELHNPSNRRYRYPFINCTNCGPRFTIIQGVPYDRPLTTMAGFTMCEACQQEYDHPHDRRFHAQPNACVVCGPTVALQRAPCSEAVTGEDAIRQGQQVLKTGGVLAVKGLGGYHLACDAQSEGAVRLLRQRKGRWEKPFALMARDLATVESVCEVSAAERAVLLSAQRPIVLLSARKDAGLSPAIAPHQRQLGIMLPYTPLHHLLLTEACPLLVMTSGNASDEPIAYEDEDARARLGNIADAMLTSNRPIHMRCDDSVVRVVSRANPQTQFLRRARGYAPQPLRLDTPFVEPILAMGGYLKNTFCLGKGQHAFLSHHIGDLDEVATRLSYRESIRHYQSLFDIEPTVIAHDFHPDYYSTQLAEEMPACRYIPVQHHHAHIASVMAEHDLHEPVIGVAFDGSGYGADGTVWGGEFMIADRARTTRMMHLAHLPLLGGEQAVRQPWRVAAAWLQQHVGDGWLDLSLPFCQVINQQQWTVLRQMEKRQINSPLTSSMGRLFDAVAALIGVRQTVSYEGQAAIELEQLVDEAVTDRYAFACHASVIGTKPLLSALLADLQAGVGQSEMAGKFHNGVIEMIVEQCRSLRQQTHLNTVALSGGVFQNHLLTQRALQQLAEQGFSAYINTCVPPNDGGLALGQAIVANAQLVEKG</sequence>
<dbReference type="InterPro" id="IPR017945">
    <property type="entry name" value="DHBP_synth_RibB-like_a/b_dom"/>
</dbReference>
<dbReference type="AlphaFoldDB" id="W4LGX5"/>
<dbReference type="Pfam" id="PF22521">
    <property type="entry name" value="HypF_C_2"/>
    <property type="match status" value="1"/>
</dbReference>
<dbReference type="InterPro" id="IPR006070">
    <property type="entry name" value="Sua5-like_dom"/>
</dbReference>
<name>W4LGX5_ENTF1</name>
<reference evidence="12 13" key="1">
    <citation type="journal article" date="2014" name="Nature">
        <title>An environmental bacterial taxon with a large and distinct metabolic repertoire.</title>
        <authorList>
            <person name="Wilson M.C."/>
            <person name="Mori T."/>
            <person name="Ruckert C."/>
            <person name="Uria A.R."/>
            <person name="Helf M.J."/>
            <person name="Takada K."/>
            <person name="Gernert C."/>
            <person name="Steffens U.A."/>
            <person name="Heycke N."/>
            <person name="Schmitt S."/>
            <person name="Rinke C."/>
            <person name="Helfrich E.J."/>
            <person name="Brachmann A.O."/>
            <person name="Gurgui C."/>
            <person name="Wakimoto T."/>
            <person name="Kracht M."/>
            <person name="Crusemann M."/>
            <person name="Hentschel U."/>
            <person name="Abe I."/>
            <person name="Matsunaga S."/>
            <person name="Kalinowski J."/>
            <person name="Takeyama H."/>
            <person name="Piel J."/>
        </authorList>
    </citation>
    <scope>NUCLEOTIDE SEQUENCE [LARGE SCALE GENOMIC DNA]</scope>
    <source>
        <strain evidence="13">TSY1</strain>
    </source>
</reference>
<evidence type="ECO:0000313" key="12">
    <source>
        <dbReference type="EMBL" id="ETW97323.1"/>
    </source>
</evidence>
<dbReference type="GO" id="GO:0003725">
    <property type="term" value="F:double-stranded RNA binding"/>
    <property type="evidence" value="ECO:0007669"/>
    <property type="project" value="InterPro"/>
</dbReference>